<sequence length="142" mass="15939">MDEVVSLFRIVVASSSVTGPWRLVRVLIAPVYDYHDLRSGDRDDHGKVLTYLKELRIAVADSSNDGWAIMELSIFVLELVNYLLLDVSIMSCISILINRRVFRVVGMATREVLLPFEIPPLNIIPGAGPLCLRRNELDNSLS</sequence>
<proteinExistence type="predicted"/>
<keyword evidence="2" id="KW-1185">Reference proteome</keyword>
<accession>A0A4Y2BZT4</accession>
<dbReference type="EMBL" id="BGPR01000131">
    <property type="protein sequence ID" value="GBL97588.1"/>
    <property type="molecule type" value="Genomic_DNA"/>
</dbReference>
<dbReference type="Proteomes" id="UP000499080">
    <property type="component" value="Unassembled WGS sequence"/>
</dbReference>
<evidence type="ECO:0000313" key="1">
    <source>
        <dbReference type="EMBL" id="GBL97588.1"/>
    </source>
</evidence>
<protein>
    <submittedName>
        <fullName evidence="1">Uncharacterized protein</fullName>
    </submittedName>
</protein>
<evidence type="ECO:0000313" key="2">
    <source>
        <dbReference type="Proteomes" id="UP000499080"/>
    </source>
</evidence>
<comment type="caution">
    <text evidence="1">The sequence shown here is derived from an EMBL/GenBank/DDBJ whole genome shotgun (WGS) entry which is preliminary data.</text>
</comment>
<reference evidence="1 2" key="1">
    <citation type="journal article" date="2019" name="Sci. Rep.">
        <title>Orb-weaving spider Araneus ventricosus genome elucidates the spidroin gene catalogue.</title>
        <authorList>
            <person name="Kono N."/>
            <person name="Nakamura H."/>
            <person name="Ohtoshi R."/>
            <person name="Moran D.A.P."/>
            <person name="Shinohara A."/>
            <person name="Yoshida Y."/>
            <person name="Fujiwara M."/>
            <person name="Mori M."/>
            <person name="Tomita M."/>
            <person name="Arakawa K."/>
        </authorList>
    </citation>
    <scope>NUCLEOTIDE SEQUENCE [LARGE SCALE GENOMIC DNA]</scope>
</reference>
<dbReference type="AlphaFoldDB" id="A0A4Y2BZT4"/>
<name>A0A4Y2BZT4_ARAVE</name>
<organism evidence="1 2">
    <name type="scientific">Araneus ventricosus</name>
    <name type="common">Orbweaver spider</name>
    <name type="synonym">Epeira ventricosa</name>
    <dbReference type="NCBI Taxonomy" id="182803"/>
    <lineage>
        <taxon>Eukaryota</taxon>
        <taxon>Metazoa</taxon>
        <taxon>Ecdysozoa</taxon>
        <taxon>Arthropoda</taxon>
        <taxon>Chelicerata</taxon>
        <taxon>Arachnida</taxon>
        <taxon>Araneae</taxon>
        <taxon>Araneomorphae</taxon>
        <taxon>Entelegynae</taxon>
        <taxon>Araneoidea</taxon>
        <taxon>Araneidae</taxon>
        <taxon>Araneus</taxon>
    </lineage>
</organism>
<gene>
    <name evidence="1" type="ORF">AVEN_49107_1</name>
</gene>